<protein>
    <submittedName>
        <fullName evidence="5">Inositol 2-dehydrogenase</fullName>
    </submittedName>
</protein>
<dbReference type="PANTHER" id="PTHR42840">
    <property type="entry name" value="NAD(P)-BINDING ROSSMANN-FOLD SUPERFAMILY PROTEIN-RELATED"/>
    <property type="match status" value="1"/>
</dbReference>
<dbReference type="Pfam" id="PF01408">
    <property type="entry name" value="GFO_IDH_MocA"/>
    <property type="match status" value="1"/>
</dbReference>
<dbReference type="KEGG" id="zdf:AN401_06700"/>
<gene>
    <name evidence="5" type="ORF">AN401_06700</name>
</gene>
<evidence type="ECO:0000259" key="3">
    <source>
        <dbReference type="Pfam" id="PF01408"/>
    </source>
</evidence>
<dbReference type="AlphaFoldDB" id="A0A291HN64"/>
<keyword evidence="2" id="KW-0560">Oxidoreductase</keyword>
<evidence type="ECO:0000256" key="2">
    <source>
        <dbReference type="ARBA" id="ARBA00023002"/>
    </source>
</evidence>
<dbReference type="SUPFAM" id="SSF55347">
    <property type="entry name" value="Glyceraldehyde-3-phosphate dehydrogenase-like, C-terminal domain"/>
    <property type="match status" value="1"/>
</dbReference>
<evidence type="ECO:0000259" key="4">
    <source>
        <dbReference type="Pfam" id="PF22725"/>
    </source>
</evidence>
<evidence type="ECO:0000256" key="1">
    <source>
        <dbReference type="ARBA" id="ARBA00010928"/>
    </source>
</evidence>
<dbReference type="PANTHER" id="PTHR42840:SF3">
    <property type="entry name" value="BINDING ROSSMANN FOLD OXIDOREDUCTASE, PUTATIVE (AFU_ORTHOLOGUE AFUA_2G10240)-RELATED"/>
    <property type="match status" value="1"/>
</dbReference>
<dbReference type="InterPro" id="IPR030827">
    <property type="entry name" value="Myo_inos_IolG"/>
</dbReference>
<dbReference type="InterPro" id="IPR055170">
    <property type="entry name" value="GFO_IDH_MocA-like_dom"/>
</dbReference>
<reference evidence="6" key="1">
    <citation type="submission" date="2015-09" db="EMBL/GenBank/DDBJ databases">
        <authorList>
            <person name="Shao Z."/>
            <person name="Wang L."/>
        </authorList>
    </citation>
    <scope>NUCLEOTIDE SEQUENCE [LARGE SCALE GENOMIC DNA]</scope>
    <source>
        <strain evidence="6">F13-1</strain>
    </source>
</reference>
<dbReference type="NCBIfam" id="TIGR04380">
    <property type="entry name" value="myo_inos_iolG"/>
    <property type="match status" value="1"/>
</dbReference>
<dbReference type="GO" id="GO:0016491">
    <property type="term" value="F:oxidoreductase activity"/>
    <property type="evidence" value="ECO:0007669"/>
    <property type="project" value="UniProtKB-KW"/>
</dbReference>
<dbReference type="Proteomes" id="UP000217763">
    <property type="component" value="Chromosome"/>
</dbReference>
<dbReference type="GO" id="GO:0000166">
    <property type="term" value="F:nucleotide binding"/>
    <property type="evidence" value="ECO:0007669"/>
    <property type="project" value="InterPro"/>
</dbReference>
<name>A0A291HN64_9GAMM</name>
<accession>A0A291HN64</accession>
<proteinExistence type="inferred from homology"/>
<dbReference type="InterPro" id="IPR036291">
    <property type="entry name" value="NAD(P)-bd_dom_sf"/>
</dbReference>
<dbReference type="InterPro" id="IPR000683">
    <property type="entry name" value="Gfo/Idh/MocA-like_OxRdtase_N"/>
</dbReference>
<dbReference type="Gene3D" id="3.40.50.720">
    <property type="entry name" value="NAD(P)-binding Rossmann-like Domain"/>
    <property type="match status" value="1"/>
</dbReference>
<dbReference type="Gene3D" id="3.30.360.10">
    <property type="entry name" value="Dihydrodipicolinate Reductase, domain 2"/>
    <property type="match status" value="1"/>
</dbReference>
<feature type="domain" description="Gfo/Idh/MocA-like oxidoreductase N-terminal" evidence="3">
    <location>
        <begin position="2"/>
        <end position="119"/>
    </location>
</feature>
<evidence type="ECO:0000313" key="6">
    <source>
        <dbReference type="Proteomes" id="UP000217763"/>
    </source>
</evidence>
<sequence length="328" mass="35170">MIKVALIGAGRIGQVHSANIVAHPESRLVAIVDAFPEAALSLSEKTGAPVKTLEEVMADPGIDAVVIGSATDTHADFIELAARSGKAIFCEKPVDLSLARVQACLKVVEECRVPLLVGFNRRFDPNFAAVRNRYQQGQIGKAESVLIVSRDPSPPPVSYIQRSGGLFRDMTIHDFDMACYLVDEPVVAVTARGSCVVDPAIGEAGDIDTAVVTLEFASGALGTIVNTRRSGFGYDQRIELLGAEGMLKAENQLENTVLLANEQGTAVANPQYFFLERYHAAYKAEWAHFVDVALGRAQCLSGGKEGEQALRLADAAVESWTTGKTVRL</sequence>
<dbReference type="RefSeq" id="WP_096778872.1">
    <property type="nucleotide sequence ID" value="NZ_CP012621.1"/>
</dbReference>
<dbReference type="EMBL" id="CP012621">
    <property type="protein sequence ID" value="ATG73583.1"/>
    <property type="molecule type" value="Genomic_DNA"/>
</dbReference>
<evidence type="ECO:0000313" key="5">
    <source>
        <dbReference type="EMBL" id="ATG73583.1"/>
    </source>
</evidence>
<organism evidence="5 6">
    <name type="scientific">Zobellella denitrificans</name>
    <dbReference type="NCBI Taxonomy" id="347534"/>
    <lineage>
        <taxon>Bacteria</taxon>
        <taxon>Pseudomonadati</taxon>
        <taxon>Pseudomonadota</taxon>
        <taxon>Gammaproteobacteria</taxon>
        <taxon>Aeromonadales</taxon>
        <taxon>Aeromonadaceae</taxon>
        <taxon>Zobellella</taxon>
    </lineage>
</organism>
<dbReference type="SUPFAM" id="SSF51735">
    <property type="entry name" value="NAD(P)-binding Rossmann-fold domains"/>
    <property type="match status" value="1"/>
</dbReference>
<keyword evidence="6" id="KW-1185">Reference proteome</keyword>
<dbReference type="Pfam" id="PF22725">
    <property type="entry name" value="GFO_IDH_MocA_C3"/>
    <property type="match status" value="1"/>
</dbReference>
<feature type="domain" description="GFO/IDH/MocA-like oxidoreductase" evidence="4">
    <location>
        <begin position="127"/>
        <end position="247"/>
    </location>
</feature>
<comment type="similarity">
    <text evidence="1">Belongs to the Gfo/Idh/MocA family.</text>
</comment>